<dbReference type="InterPro" id="IPR043519">
    <property type="entry name" value="NT_sf"/>
</dbReference>
<evidence type="ECO:0000313" key="1">
    <source>
        <dbReference type="EMBL" id="PQO34408.1"/>
    </source>
</evidence>
<gene>
    <name evidence="1" type="ORF">C5Y83_12840</name>
</gene>
<comment type="caution">
    <text evidence="1">The sequence shown here is derived from an EMBL/GenBank/DDBJ whole genome shotgun (WGS) entry which is preliminary data.</text>
</comment>
<dbReference type="OrthoDB" id="9799092at2"/>
<accession>A0A2S8FQF2</accession>
<dbReference type="AlphaFoldDB" id="A0A2S8FQF2"/>
<dbReference type="PANTHER" id="PTHR34822">
    <property type="entry name" value="GRPB DOMAIN PROTEIN (AFU_ORTHOLOGUE AFUA_1G01530)"/>
    <property type="match status" value="1"/>
</dbReference>
<dbReference type="SUPFAM" id="SSF81301">
    <property type="entry name" value="Nucleotidyltransferase"/>
    <property type="match status" value="1"/>
</dbReference>
<name>A0A2S8FQF2_9BACT</name>
<dbReference type="Gene3D" id="3.30.460.10">
    <property type="entry name" value="Beta Polymerase, domain 2"/>
    <property type="match status" value="1"/>
</dbReference>
<dbReference type="PANTHER" id="PTHR34822:SF1">
    <property type="entry name" value="GRPB FAMILY PROTEIN"/>
    <property type="match status" value="1"/>
</dbReference>
<dbReference type="InterPro" id="IPR007344">
    <property type="entry name" value="GrpB/CoaE"/>
</dbReference>
<sequence>MTNHRLIEVVPANPAWPRAFEAETERITEVLGVLLIKAHHIGSTAVPGLAAKPIIDILLEVTDVVALDAKNRAMERLGYTPRGELGIAGRRFYLRGLIERTHHVHAFVVDSADVMRHLAFRDYLIAHPKVAEEYASLKRWCAQMCQHDNEKYCDGKQAFVVEHEQKAIAWYHENHRDRSS</sequence>
<dbReference type="Proteomes" id="UP000238322">
    <property type="component" value="Unassembled WGS sequence"/>
</dbReference>
<dbReference type="RefSeq" id="WP_105330139.1">
    <property type="nucleotide sequence ID" value="NZ_PUHY01000010.1"/>
</dbReference>
<reference evidence="1 2" key="1">
    <citation type="submission" date="2018-02" db="EMBL/GenBank/DDBJ databases">
        <title>Comparative genomes isolates from brazilian mangrove.</title>
        <authorList>
            <person name="Araujo J.E."/>
            <person name="Taketani R.G."/>
            <person name="Silva M.C.P."/>
            <person name="Loureco M.V."/>
            <person name="Andreote F.D."/>
        </authorList>
    </citation>
    <scope>NUCLEOTIDE SEQUENCE [LARGE SCALE GENOMIC DNA]</scope>
    <source>
        <strain evidence="1 2">Hex-1 MGV</strain>
    </source>
</reference>
<evidence type="ECO:0008006" key="3">
    <source>
        <dbReference type="Google" id="ProtNLM"/>
    </source>
</evidence>
<dbReference type="EMBL" id="PUHY01000010">
    <property type="protein sequence ID" value="PQO34408.1"/>
    <property type="molecule type" value="Genomic_DNA"/>
</dbReference>
<dbReference type="Pfam" id="PF04229">
    <property type="entry name" value="GrpB"/>
    <property type="match status" value="1"/>
</dbReference>
<evidence type="ECO:0000313" key="2">
    <source>
        <dbReference type="Proteomes" id="UP000238322"/>
    </source>
</evidence>
<protein>
    <recommendedName>
        <fullName evidence="3">GrpB family protein</fullName>
    </recommendedName>
</protein>
<organism evidence="1 2">
    <name type="scientific">Blastopirellula marina</name>
    <dbReference type="NCBI Taxonomy" id="124"/>
    <lineage>
        <taxon>Bacteria</taxon>
        <taxon>Pseudomonadati</taxon>
        <taxon>Planctomycetota</taxon>
        <taxon>Planctomycetia</taxon>
        <taxon>Pirellulales</taxon>
        <taxon>Pirellulaceae</taxon>
        <taxon>Blastopirellula</taxon>
    </lineage>
</organism>
<proteinExistence type="predicted"/>